<evidence type="ECO:0000256" key="1">
    <source>
        <dbReference type="ARBA" id="ARBA00004429"/>
    </source>
</evidence>
<dbReference type="Pfam" id="PF00015">
    <property type="entry name" value="MCPsignal"/>
    <property type="match status" value="1"/>
</dbReference>
<keyword evidence="11" id="KW-1185">Reference proteome</keyword>
<dbReference type="PROSITE" id="PS50885">
    <property type="entry name" value="HAMP"/>
    <property type="match status" value="1"/>
</dbReference>
<dbReference type="PROSITE" id="PS50111">
    <property type="entry name" value="CHEMOTAXIS_TRANSDUC_2"/>
    <property type="match status" value="1"/>
</dbReference>
<evidence type="ECO:0000256" key="4">
    <source>
        <dbReference type="ARBA" id="ARBA00029447"/>
    </source>
</evidence>
<dbReference type="PROSITE" id="PS50192">
    <property type="entry name" value="T_SNARE"/>
    <property type="match status" value="1"/>
</dbReference>
<organism evidence="10 11">
    <name type="scientific">Siculibacillus lacustris</name>
    <dbReference type="NCBI Taxonomy" id="1549641"/>
    <lineage>
        <taxon>Bacteria</taxon>
        <taxon>Pseudomonadati</taxon>
        <taxon>Pseudomonadota</taxon>
        <taxon>Alphaproteobacteria</taxon>
        <taxon>Hyphomicrobiales</taxon>
        <taxon>Ancalomicrobiaceae</taxon>
        <taxon>Siculibacillus</taxon>
    </lineage>
</organism>
<comment type="caution">
    <text evidence="10">The sequence shown here is derived from an EMBL/GenBank/DDBJ whole genome shotgun (WGS) entry which is preliminary data.</text>
</comment>
<dbReference type="GO" id="GO:0006935">
    <property type="term" value="P:chemotaxis"/>
    <property type="evidence" value="ECO:0007669"/>
    <property type="project" value="InterPro"/>
</dbReference>
<dbReference type="Pfam" id="PF12729">
    <property type="entry name" value="4HB_MCP_1"/>
    <property type="match status" value="1"/>
</dbReference>
<dbReference type="PANTHER" id="PTHR32089">
    <property type="entry name" value="METHYL-ACCEPTING CHEMOTAXIS PROTEIN MCPB"/>
    <property type="match status" value="1"/>
</dbReference>
<evidence type="ECO:0000259" key="9">
    <source>
        <dbReference type="PROSITE" id="PS50885"/>
    </source>
</evidence>
<evidence type="ECO:0000313" key="10">
    <source>
        <dbReference type="EMBL" id="TBW32889.1"/>
    </source>
</evidence>
<dbReference type="Proteomes" id="UP000292781">
    <property type="component" value="Unassembled WGS sequence"/>
</dbReference>
<feature type="domain" description="Methyl-accepting transducer" evidence="7">
    <location>
        <begin position="316"/>
        <end position="552"/>
    </location>
</feature>
<keyword evidence="6" id="KW-0472">Membrane</keyword>
<dbReference type="InterPro" id="IPR000727">
    <property type="entry name" value="T_SNARE_dom"/>
</dbReference>
<sequence>MKFATRFAGKFGRKIRITIQASLLAIVAALILCLIGLGASSYLRIRDLAAQNAELSAEHMPSMKALGDIKAASLKYRLAVLQYTIAPSEEDGASFVTVMERSAAELARLFDQYEALIASDQERSTWMSFKSTWFVYMDQQKKALSVKKVGQTEMALTIFNGAGKVFNTAGSALDQNILLNKRLADQGTAEATKSAETAVIVVAAITAGSIALAFGAWLFVALRVSRPLKVLTAAMQRVSAGDTTTAVPSAARRDEIGDMARTLAVFRDGIVETERLRQEQTVKDAAVAAQMVADRRRIADRFMATMGGLARDFVQSSGEVATSARNLSATAEETARQAVAVADAAETASGNVETVAAATEELSTSVADIDSRVAQSTEIAGVAAAEAANTETAIGVLSQAADKIGDVVNLIKDIAGQTNLLALNATIEAARAGEAGKGFAVVASEVKQLAAQTARATDEIAAKIGEIQTATADTVGSIGRIVATIGTIRDVTASIAEAVEHQGAATREIAGNIQRAASGAAHVTENIAGVGGAAESTGAAAGQLLTLSTALADQANHLTREVESFVETLRSA</sequence>
<name>A0A4Q9VFW5_9HYPH</name>
<gene>
    <name evidence="10" type="ORF">EYW49_21350</name>
</gene>
<dbReference type="InterPro" id="IPR004090">
    <property type="entry name" value="Chemotax_Me-accpt_rcpt"/>
</dbReference>
<evidence type="ECO:0000256" key="2">
    <source>
        <dbReference type="ARBA" id="ARBA00022519"/>
    </source>
</evidence>
<dbReference type="CDD" id="cd06225">
    <property type="entry name" value="HAMP"/>
    <property type="match status" value="1"/>
</dbReference>
<dbReference type="Pfam" id="PF00672">
    <property type="entry name" value="HAMP"/>
    <property type="match status" value="1"/>
</dbReference>
<accession>A0A4Q9VFW5</accession>
<feature type="transmembrane region" description="Helical" evidence="6">
    <location>
        <begin position="198"/>
        <end position="222"/>
    </location>
</feature>
<dbReference type="AlphaFoldDB" id="A0A4Q9VFW5"/>
<feature type="domain" description="HAMP" evidence="9">
    <location>
        <begin position="222"/>
        <end position="275"/>
    </location>
</feature>
<evidence type="ECO:0000259" key="7">
    <source>
        <dbReference type="PROSITE" id="PS50111"/>
    </source>
</evidence>
<keyword evidence="2" id="KW-0997">Cell inner membrane</keyword>
<dbReference type="GO" id="GO:0007165">
    <property type="term" value="P:signal transduction"/>
    <property type="evidence" value="ECO:0007669"/>
    <property type="project" value="UniProtKB-KW"/>
</dbReference>
<dbReference type="Gene3D" id="1.10.287.950">
    <property type="entry name" value="Methyl-accepting chemotaxis protein"/>
    <property type="match status" value="1"/>
</dbReference>
<evidence type="ECO:0000256" key="5">
    <source>
        <dbReference type="PROSITE-ProRule" id="PRU00284"/>
    </source>
</evidence>
<dbReference type="GO" id="GO:0005886">
    <property type="term" value="C:plasma membrane"/>
    <property type="evidence" value="ECO:0007669"/>
    <property type="project" value="UniProtKB-SubCell"/>
</dbReference>
<feature type="domain" description="T-SNARE coiled-coil homology" evidence="8">
    <location>
        <begin position="468"/>
        <end position="530"/>
    </location>
</feature>
<evidence type="ECO:0000256" key="6">
    <source>
        <dbReference type="SAM" id="Phobius"/>
    </source>
</evidence>
<dbReference type="SMART" id="SM00283">
    <property type="entry name" value="MA"/>
    <property type="match status" value="1"/>
</dbReference>
<keyword evidence="2" id="KW-1003">Cell membrane</keyword>
<dbReference type="SUPFAM" id="SSF58104">
    <property type="entry name" value="Methyl-accepting chemotaxis protein (MCP) signaling domain"/>
    <property type="match status" value="1"/>
</dbReference>
<keyword evidence="6" id="KW-0812">Transmembrane</keyword>
<dbReference type="EMBL" id="SJFN01000051">
    <property type="protein sequence ID" value="TBW32889.1"/>
    <property type="molecule type" value="Genomic_DNA"/>
</dbReference>
<proteinExistence type="inferred from homology"/>
<dbReference type="OrthoDB" id="3289104at2"/>
<evidence type="ECO:0000256" key="3">
    <source>
        <dbReference type="ARBA" id="ARBA00023224"/>
    </source>
</evidence>
<dbReference type="SMART" id="SM00304">
    <property type="entry name" value="HAMP"/>
    <property type="match status" value="1"/>
</dbReference>
<comment type="similarity">
    <text evidence="4">Belongs to the methyl-accepting chemotaxis (MCP) protein family.</text>
</comment>
<evidence type="ECO:0000313" key="11">
    <source>
        <dbReference type="Proteomes" id="UP000292781"/>
    </source>
</evidence>
<feature type="transmembrane region" description="Helical" evidence="6">
    <location>
        <begin position="21"/>
        <end position="43"/>
    </location>
</feature>
<evidence type="ECO:0000259" key="8">
    <source>
        <dbReference type="PROSITE" id="PS50192"/>
    </source>
</evidence>
<protein>
    <submittedName>
        <fullName evidence="10">Methyl-accepting chemotaxis protein</fullName>
    </submittedName>
</protein>
<keyword evidence="3 5" id="KW-0807">Transducer</keyword>
<reference evidence="10 11" key="1">
    <citation type="submission" date="2019-02" db="EMBL/GenBank/DDBJ databases">
        <title>Siculibacillus lacustris gen. nov., sp. nov., a new rosette-forming bacterium isolated from a freshwater crater lake (Lake St. Ana, Romania).</title>
        <authorList>
            <person name="Felfoldi T."/>
            <person name="Marton Z."/>
            <person name="Szabo A."/>
            <person name="Mentes A."/>
            <person name="Boka K."/>
            <person name="Marialigeti K."/>
            <person name="Mathe I."/>
            <person name="Koncz M."/>
            <person name="Schumann P."/>
            <person name="Toth E."/>
        </authorList>
    </citation>
    <scope>NUCLEOTIDE SEQUENCE [LARGE SCALE GENOMIC DNA]</scope>
    <source>
        <strain evidence="10 11">SA-279</strain>
    </source>
</reference>
<comment type="subcellular location">
    <subcellularLocation>
        <location evidence="1">Cell inner membrane</location>
        <topology evidence="1">Multi-pass membrane protein</topology>
    </subcellularLocation>
</comment>
<dbReference type="InterPro" id="IPR024478">
    <property type="entry name" value="HlyB_4HB_MCP"/>
</dbReference>
<dbReference type="InterPro" id="IPR003660">
    <property type="entry name" value="HAMP_dom"/>
</dbReference>
<dbReference type="Gene3D" id="6.10.340.10">
    <property type="match status" value="1"/>
</dbReference>
<dbReference type="InterPro" id="IPR004089">
    <property type="entry name" value="MCPsignal_dom"/>
</dbReference>
<keyword evidence="6" id="KW-1133">Transmembrane helix</keyword>
<dbReference type="RefSeq" id="WP_131311657.1">
    <property type="nucleotide sequence ID" value="NZ_SJFN01000051.1"/>
</dbReference>
<dbReference type="PRINTS" id="PR00260">
    <property type="entry name" value="CHEMTRNSDUCR"/>
</dbReference>
<dbReference type="PANTHER" id="PTHR32089:SF112">
    <property type="entry name" value="LYSOZYME-LIKE PROTEIN-RELATED"/>
    <property type="match status" value="1"/>
</dbReference>
<dbReference type="GO" id="GO:0004888">
    <property type="term" value="F:transmembrane signaling receptor activity"/>
    <property type="evidence" value="ECO:0007669"/>
    <property type="project" value="InterPro"/>
</dbReference>